<feature type="transmembrane region" description="Helical" evidence="1">
    <location>
        <begin position="31"/>
        <end position="49"/>
    </location>
</feature>
<feature type="transmembrane region" description="Helical" evidence="1">
    <location>
        <begin position="124"/>
        <end position="144"/>
    </location>
</feature>
<evidence type="ECO:0000313" key="2">
    <source>
        <dbReference type="EMBL" id="MEE6259828.1"/>
    </source>
</evidence>
<name>A0ABU7RTI7_9ACTN</name>
<evidence type="ECO:0000256" key="1">
    <source>
        <dbReference type="SAM" id="Phobius"/>
    </source>
</evidence>
<dbReference type="RefSeq" id="WP_331214948.1">
    <property type="nucleotide sequence ID" value="NZ_JAZGQK010000012.1"/>
</dbReference>
<keyword evidence="1" id="KW-0812">Transmembrane</keyword>
<comment type="caution">
    <text evidence="2">The sequence shown here is derived from an EMBL/GenBank/DDBJ whole genome shotgun (WGS) entry which is preliminary data.</text>
</comment>
<sequence length="173" mass="18599">MVEPNEARTALDEVRSRQRQVRTELARQRPVWWSTLLLTAGYYLALATLDLPFPVPLIGFAGGAALFLAGHLAQSRRQANGPVRPRPDTFWRPRHLTLTAVWLVALAAAYALPRLVLLPVVPEGVTSILAAVPSALLFAAMAGWQYAAVYGSPRTAATGSLGNGAPGTEHPAR</sequence>
<reference evidence="2 3" key="1">
    <citation type="submission" date="2024-01" db="EMBL/GenBank/DDBJ databases">
        <title>Genome insights into Plantactinospora sonchi sp. nov.</title>
        <authorList>
            <person name="Wang L."/>
        </authorList>
    </citation>
    <scope>NUCLEOTIDE SEQUENCE [LARGE SCALE GENOMIC DNA]</scope>
    <source>
        <strain evidence="2 3">NEAU-QY2</strain>
    </source>
</reference>
<protein>
    <recommendedName>
        <fullName evidence="4">Transmembrane protein</fullName>
    </recommendedName>
</protein>
<dbReference type="Proteomes" id="UP001332243">
    <property type="component" value="Unassembled WGS sequence"/>
</dbReference>
<evidence type="ECO:0000313" key="3">
    <source>
        <dbReference type="Proteomes" id="UP001332243"/>
    </source>
</evidence>
<evidence type="ECO:0008006" key="4">
    <source>
        <dbReference type="Google" id="ProtNLM"/>
    </source>
</evidence>
<gene>
    <name evidence="2" type="ORF">V1633_15165</name>
</gene>
<organism evidence="2 3">
    <name type="scientific">Plantactinospora sonchi</name>
    <dbReference type="NCBI Taxonomy" id="1544735"/>
    <lineage>
        <taxon>Bacteria</taxon>
        <taxon>Bacillati</taxon>
        <taxon>Actinomycetota</taxon>
        <taxon>Actinomycetes</taxon>
        <taxon>Micromonosporales</taxon>
        <taxon>Micromonosporaceae</taxon>
        <taxon>Plantactinospora</taxon>
    </lineage>
</organism>
<dbReference type="EMBL" id="JAZGQK010000012">
    <property type="protein sequence ID" value="MEE6259828.1"/>
    <property type="molecule type" value="Genomic_DNA"/>
</dbReference>
<keyword evidence="1" id="KW-0472">Membrane</keyword>
<feature type="transmembrane region" description="Helical" evidence="1">
    <location>
        <begin position="95"/>
        <end position="112"/>
    </location>
</feature>
<accession>A0ABU7RTI7</accession>
<feature type="transmembrane region" description="Helical" evidence="1">
    <location>
        <begin position="55"/>
        <end position="74"/>
    </location>
</feature>
<keyword evidence="3" id="KW-1185">Reference proteome</keyword>
<keyword evidence="1" id="KW-1133">Transmembrane helix</keyword>
<proteinExistence type="predicted"/>